<feature type="non-terminal residue" evidence="2">
    <location>
        <position position="1"/>
    </location>
</feature>
<dbReference type="AlphaFoldDB" id="A0AAE3E8B2"/>
<accession>A0AAE3E8B2</accession>
<dbReference type="Proteomes" id="UP001198200">
    <property type="component" value="Unassembled WGS sequence"/>
</dbReference>
<keyword evidence="1" id="KW-0175">Coiled coil</keyword>
<organism evidence="2 3">
    <name type="scientific">Anthropogastromicrobium aceti</name>
    <dbReference type="NCBI Taxonomy" id="2981768"/>
    <lineage>
        <taxon>Bacteria</taxon>
        <taxon>Bacillati</taxon>
        <taxon>Bacillota</taxon>
        <taxon>Clostridia</taxon>
        <taxon>Lachnospirales</taxon>
        <taxon>Lachnospiraceae</taxon>
        <taxon>Anthropogastromicrobium</taxon>
    </lineage>
</organism>
<evidence type="ECO:0000313" key="2">
    <source>
        <dbReference type="EMBL" id="MCC2223157.1"/>
    </source>
</evidence>
<comment type="caution">
    <text evidence="2">The sequence shown here is derived from an EMBL/GenBank/DDBJ whole genome shotgun (WGS) entry which is preliminary data.</text>
</comment>
<evidence type="ECO:0000313" key="3">
    <source>
        <dbReference type="Proteomes" id="UP001198200"/>
    </source>
</evidence>
<feature type="coiled-coil region" evidence="1">
    <location>
        <begin position="3"/>
        <end position="51"/>
    </location>
</feature>
<sequence length="82" mass="9356">ERLNEKDETIATLQATIKNLEATVKILQENAVDLKATIANLTETLNEFKRKFFGISSEKSKKKQTDEPVCDYHWCQTPGTKL</sequence>
<evidence type="ECO:0000256" key="1">
    <source>
        <dbReference type="SAM" id="Coils"/>
    </source>
</evidence>
<protein>
    <submittedName>
        <fullName evidence="2">Uncharacterized protein</fullName>
    </submittedName>
</protein>
<reference evidence="2 3" key="1">
    <citation type="submission" date="2021-10" db="EMBL/GenBank/DDBJ databases">
        <title>Anaerobic single-cell dispensing facilitates the cultivation of human gut bacteria.</title>
        <authorList>
            <person name="Afrizal A."/>
        </authorList>
    </citation>
    <scope>NUCLEOTIDE SEQUENCE [LARGE SCALE GENOMIC DNA]</scope>
    <source>
        <strain evidence="2 3">CLA-AA-H224</strain>
    </source>
</reference>
<dbReference type="EMBL" id="JAJEQN010000084">
    <property type="protein sequence ID" value="MCC2223157.1"/>
    <property type="molecule type" value="Genomic_DNA"/>
</dbReference>
<gene>
    <name evidence="2" type="ORF">LKD48_16300</name>
</gene>
<proteinExistence type="predicted"/>
<name>A0AAE3E8B2_9FIRM</name>
<keyword evidence="3" id="KW-1185">Reference proteome</keyword>